<feature type="transmembrane region" description="Helical" evidence="10">
    <location>
        <begin position="122"/>
        <end position="150"/>
    </location>
</feature>
<reference evidence="12" key="1">
    <citation type="submission" date="2023-06" db="EMBL/GenBank/DDBJ databases">
        <title>Genomic analysis of the entomopathogenic nematode Steinernema hermaphroditum.</title>
        <authorList>
            <person name="Schwarz E.M."/>
            <person name="Heppert J.K."/>
            <person name="Baniya A."/>
            <person name="Schwartz H.T."/>
            <person name="Tan C.-H."/>
            <person name="Antoshechkin I."/>
            <person name="Sternberg P.W."/>
            <person name="Goodrich-Blair H."/>
            <person name="Dillman A.R."/>
        </authorList>
    </citation>
    <scope>NUCLEOTIDE SEQUENCE</scope>
    <source>
        <strain evidence="12">PS9179</strain>
        <tissue evidence="12">Whole animal</tissue>
    </source>
</reference>
<feature type="transmembrane region" description="Helical" evidence="10">
    <location>
        <begin position="249"/>
        <end position="270"/>
    </location>
</feature>
<dbReference type="EMBL" id="JAUCMV010000002">
    <property type="protein sequence ID" value="KAK0418315.1"/>
    <property type="molecule type" value="Genomic_DNA"/>
</dbReference>
<keyword evidence="3 10" id="KW-0812">Transmembrane</keyword>
<proteinExistence type="predicted"/>
<feature type="domain" description="G-protein coupled receptors family 1 profile" evidence="11">
    <location>
        <begin position="371"/>
        <end position="609"/>
    </location>
</feature>
<evidence type="ECO:0000259" key="11">
    <source>
        <dbReference type="PROSITE" id="PS50262"/>
    </source>
</evidence>
<feature type="transmembrane region" description="Helical" evidence="10">
    <location>
        <begin position="433"/>
        <end position="455"/>
    </location>
</feature>
<dbReference type="InterPro" id="IPR000276">
    <property type="entry name" value="GPCR_Rhodpsn"/>
</dbReference>
<gene>
    <name evidence="12" type="ORF">QR680_013496</name>
</gene>
<feature type="transmembrane region" description="Helical" evidence="10">
    <location>
        <begin position="171"/>
        <end position="194"/>
    </location>
</feature>
<feature type="transmembrane region" description="Helical" evidence="10">
    <location>
        <begin position="467"/>
        <end position="489"/>
    </location>
</feature>
<feature type="transmembrane region" description="Helical" evidence="10">
    <location>
        <begin position="587"/>
        <end position="611"/>
    </location>
</feature>
<evidence type="ECO:0000256" key="3">
    <source>
        <dbReference type="ARBA" id="ARBA00022692"/>
    </source>
</evidence>
<dbReference type="GO" id="GO:0005886">
    <property type="term" value="C:plasma membrane"/>
    <property type="evidence" value="ECO:0007669"/>
    <property type="project" value="UniProtKB-SubCell"/>
</dbReference>
<evidence type="ECO:0000256" key="4">
    <source>
        <dbReference type="ARBA" id="ARBA00022989"/>
    </source>
</evidence>
<keyword evidence="6 10" id="KW-0472">Membrane</keyword>
<feature type="transmembrane region" description="Helical" evidence="10">
    <location>
        <begin position="555"/>
        <end position="575"/>
    </location>
</feature>
<dbReference type="PROSITE" id="PS50262">
    <property type="entry name" value="G_PROTEIN_RECEP_F1_2"/>
    <property type="match status" value="1"/>
</dbReference>
<feature type="transmembrane region" description="Helical" evidence="10">
    <location>
        <begin position="509"/>
        <end position="534"/>
    </location>
</feature>
<keyword evidence="13" id="KW-1185">Reference proteome</keyword>
<evidence type="ECO:0000256" key="7">
    <source>
        <dbReference type="ARBA" id="ARBA00023170"/>
    </source>
</evidence>
<dbReference type="Proteomes" id="UP001175271">
    <property type="component" value="Unassembled WGS sequence"/>
</dbReference>
<evidence type="ECO:0000256" key="8">
    <source>
        <dbReference type="ARBA" id="ARBA00023180"/>
    </source>
</evidence>
<keyword evidence="9" id="KW-0807">Transducer</keyword>
<evidence type="ECO:0000256" key="10">
    <source>
        <dbReference type="SAM" id="Phobius"/>
    </source>
</evidence>
<keyword evidence="7" id="KW-0675">Receptor</keyword>
<dbReference type="AlphaFoldDB" id="A0AA39I5Q0"/>
<evidence type="ECO:0000256" key="9">
    <source>
        <dbReference type="ARBA" id="ARBA00023224"/>
    </source>
</evidence>
<dbReference type="PRINTS" id="PR00237">
    <property type="entry name" value="GPCRRHODOPSN"/>
</dbReference>
<keyword evidence="4 10" id="KW-1133">Transmembrane helix</keyword>
<feature type="transmembrane region" description="Helical" evidence="10">
    <location>
        <begin position="392"/>
        <end position="413"/>
    </location>
</feature>
<dbReference type="CDD" id="cd00637">
    <property type="entry name" value="7tm_classA_rhodopsin-like"/>
    <property type="match status" value="2"/>
</dbReference>
<name>A0AA39I5Q0_9BILA</name>
<evidence type="ECO:0000256" key="5">
    <source>
        <dbReference type="ARBA" id="ARBA00023040"/>
    </source>
</evidence>
<evidence type="ECO:0000256" key="6">
    <source>
        <dbReference type="ARBA" id="ARBA00023136"/>
    </source>
</evidence>
<feature type="transmembrane region" description="Helical" evidence="10">
    <location>
        <begin position="285"/>
        <end position="308"/>
    </location>
</feature>
<dbReference type="SMART" id="SM01381">
    <property type="entry name" value="7TM_GPCR_Srsx"/>
    <property type="match status" value="1"/>
</dbReference>
<keyword evidence="5" id="KW-0297">G-protein coupled receptor</keyword>
<keyword evidence="8" id="KW-0325">Glycoprotein</keyword>
<comment type="caution">
    <text evidence="12">The sequence shown here is derived from an EMBL/GenBank/DDBJ whole genome shotgun (WGS) entry which is preliminary data.</text>
</comment>
<dbReference type="GO" id="GO:0004930">
    <property type="term" value="F:G protein-coupled receptor activity"/>
    <property type="evidence" value="ECO:0007669"/>
    <property type="project" value="UniProtKB-KW"/>
</dbReference>
<feature type="transmembrane region" description="Helical" evidence="10">
    <location>
        <begin position="357"/>
        <end position="380"/>
    </location>
</feature>
<evidence type="ECO:0000313" key="13">
    <source>
        <dbReference type="Proteomes" id="UP001175271"/>
    </source>
</evidence>
<keyword evidence="2" id="KW-1003">Cell membrane</keyword>
<evidence type="ECO:0000256" key="1">
    <source>
        <dbReference type="ARBA" id="ARBA00004651"/>
    </source>
</evidence>
<accession>A0AA39I5Q0</accession>
<protein>
    <recommendedName>
        <fullName evidence="11">G-protein coupled receptors family 1 profile domain-containing protein</fullName>
    </recommendedName>
</protein>
<dbReference type="SUPFAM" id="SSF81321">
    <property type="entry name" value="Family A G protein-coupled receptor-like"/>
    <property type="match status" value="2"/>
</dbReference>
<feature type="transmembrane region" description="Helical" evidence="10">
    <location>
        <begin position="39"/>
        <end position="63"/>
    </location>
</feature>
<feature type="transmembrane region" description="Helical" evidence="10">
    <location>
        <begin position="75"/>
        <end position="91"/>
    </location>
</feature>
<dbReference type="PANTHER" id="PTHR24246:SF27">
    <property type="entry name" value="ADENOSINE RECEPTOR, ISOFORM A"/>
    <property type="match status" value="1"/>
</dbReference>
<dbReference type="Gene3D" id="1.20.1070.10">
    <property type="entry name" value="Rhodopsin 7-helix transmembrane proteins"/>
    <property type="match status" value="2"/>
</dbReference>
<dbReference type="InterPro" id="IPR019424">
    <property type="entry name" value="7TM_GPCR_Srsx"/>
</dbReference>
<sequence>MDFLFLLWVKWTDIHVATPRPPLPSTSMPMAQAIATHPAFVAVKSAISLFAIVGNTFIIFTIFRCPKLRNEKFNLLIFLLAFGDIVIGKFSRETLMNEDTVGVNAPFAIWLDHLATSPELTLALRVVLIVSQSSITFGDHVTQIAMLLIAADRMYVIFRLQKLGMSNLYRLYLLSIPVTLLIALIPVALAIAGSSALNEGGGSSSFGSFMTFSAVFFNVTIIGSYLIIAIKYRYQIKQSFLTRSSQVSFNRIVLGIVVVYFLAWCIPKWASSIVANADVDVEVKYVFALVPQETVLLSSALNVFVYGYMHRDLRNAMKSYFNATVNVEVLHFPHSVLPSTSTSSVMKVSTLDDHPAVVAVRILVFLAGVSGNGFIIFLIFRSKKLRIERFNWLIVLLAFGDVVLGAGIAVRYLTELGADGIKRRFTCLVVGSFGVYGDHVTQIGMLLIAFDRMVVIKKLHVVKNRQNVYWAVIPLVLIVSSVPVGLLFWNTNDPITVCQLSLVWTNYFAYYMTFVSFFFNATILASYILIAFYYRRLTRQTSNSVLRSSQRHFRQVVLGIVLVYFLMWCLPKWNIVTMRMSGVERGLTVSGMAVDFCEMLSACLNVVVYGYTHRDLRQAAKTFLDDVRGQQTWSTSVSSSQRGG</sequence>
<feature type="transmembrane region" description="Helical" evidence="10">
    <location>
        <begin position="206"/>
        <end position="228"/>
    </location>
</feature>
<dbReference type="PANTHER" id="PTHR24246">
    <property type="entry name" value="OLFACTORY RECEPTOR AND ADENOSINE RECEPTOR"/>
    <property type="match status" value="1"/>
</dbReference>
<dbReference type="InterPro" id="IPR017452">
    <property type="entry name" value="GPCR_Rhodpsn_7TM"/>
</dbReference>
<comment type="subcellular location">
    <subcellularLocation>
        <location evidence="1">Cell membrane</location>
        <topology evidence="1">Multi-pass membrane protein</topology>
    </subcellularLocation>
</comment>
<dbReference type="Pfam" id="PF10320">
    <property type="entry name" value="7TM_GPCR_Srsx"/>
    <property type="match status" value="1"/>
</dbReference>
<evidence type="ECO:0000313" key="12">
    <source>
        <dbReference type="EMBL" id="KAK0418315.1"/>
    </source>
</evidence>
<evidence type="ECO:0000256" key="2">
    <source>
        <dbReference type="ARBA" id="ARBA00022475"/>
    </source>
</evidence>
<organism evidence="12 13">
    <name type="scientific">Steinernema hermaphroditum</name>
    <dbReference type="NCBI Taxonomy" id="289476"/>
    <lineage>
        <taxon>Eukaryota</taxon>
        <taxon>Metazoa</taxon>
        <taxon>Ecdysozoa</taxon>
        <taxon>Nematoda</taxon>
        <taxon>Chromadorea</taxon>
        <taxon>Rhabditida</taxon>
        <taxon>Tylenchina</taxon>
        <taxon>Panagrolaimomorpha</taxon>
        <taxon>Strongyloidoidea</taxon>
        <taxon>Steinernematidae</taxon>
        <taxon>Steinernema</taxon>
    </lineage>
</organism>
<feature type="transmembrane region" description="Helical" evidence="10">
    <location>
        <begin position="320"/>
        <end position="337"/>
    </location>
</feature>